<dbReference type="Proteomes" id="UP000625551">
    <property type="component" value="Unassembled WGS sequence"/>
</dbReference>
<dbReference type="InterPro" id="IPR013520">
    <property type="entry name" value="Ribonucl_H"/>
</dbReference>
<sequence>MNEYLLFVDTETSGLPKDWNLPYSAPDNWPHIVQVAWEVYTWDGQQVKAENFYIAASDYEIHPVSQRIHGISQDFLQNKGLARGTVMQCLHDDLLYYKPLVVGHFMQLDYHMLGLGFYRAGLDNPLLELPAFCTMLATSHFIRESRQRHMRLGELYMRLFQEPLQDEHDASVDANATARCFFELWRKGDINEQTIVLQQQPIPEMALRAKPGTRQSKLLYMAGGLLGILLIYLILSLVI</sequence>
<keyword evidence="1" id="KW-0812">Transmembrane</keyword>
<dbReference type="SUPFAM" id="SSF53098">
    <property type="entry name" value="Ribonuclease H-like"/>
    <property type="match status" value="1"/>
</dbReference>
<evidence type="ECO:0000259" key="2">
    <source>
        <dbReference type="SMART" id="SM00479"/>
    </source>
</evidence>
<dbReference type="InterPro" id="IPR036397">
    <property type="entry name" value="RNaseH_sf"/>
</dbReference>
<evidence type="ECO:0000313" key="4">
    <source>
        <dbReference type="Proteomes" id="UP000625551"/>
    </source>
</evidence>
<feature type="domain" description="Exonuclease" evidence="2">
    <location>
        <begin position="4"/>
        <end position="190"/>
    </location>
</feature>
<feature type="transmembrane region" description="Helical" evidence="1">
    <location>
        <begin position="218"/>
        <end position="238"/>
    </location>
</feature>
<dbReference type="RefSeq" id="WP_191182171.1">
    <property type="nucleotide sequence ID" value="NZ_JACXAJ010000001.1"/>
</dbReference>
<dbReference type="SMART" id="SM00479">
    <property type="entry name" value="EXOIII"/>
    <property type="match status" value="1"/>
</dbReference>
<keyword evidence="3" id="KW-0269">Exonuclease</keyword>
<dbReference type="InterPro" id="IPR012337">
    <property type="entry name" value="RNaseH-like_sf"/>
</dbReference>
<evidence type="ECO:0000313" key="3">
    <source>
        <dbReference type="EMBL" id="MBD1396030.1"/>
    </source>
</evidence>
<gene>
    <name evidence="3" type="ORF">H9Q13_02540</name>
</gene>
<dbReference type="EMBL" id="JACXAJ010000001">
    <property type="protein sequence ID" value="MBD1396030.1"/>
    <property type="molecule type" value="Genomic_DNA"/>
</dbReference>
<keyword evidence="3" id="KW-0378">Hydrolase</keyword>
<organism evidence="3 4">
    <name type="scientific">Pontibacter aquaedesilientis</name>
    <dbReference type="NCBI Taxonomy" id="2766980"/>
    <lineage>
        <taxon>Bacteria</taxon>
        <taxon>Pseudomonadati</taxon>
        <taxon>Bacteroidota</taxon>
        <taxon>Cytophagia</taxon>
        <taxon>Cytophagales</taxon>
        <taxon>Hymenobacteraceae</taxon>
        <taxon>Pontibacter</taxon>
    </lineage>
</organism>
<dbReference type="GO" id="GO:0004527">
    <property type="term" value="F:exonuclease activity"/>
    <property type="evidence" value="ECO:0007669"/>
    <property type="project" value="UniProtKB-KW"/>
</dbReference>
<accession>A0ABR7XCK9</accession>
<keyword evidence="1" id="KW-0472">Membrane</keyword>
<proteinExistence type="predicted"/>
<evidence type="ECO:0000256" key="1">
    <source>
        <dbReference type="SAM" id="Phobius"/>
    </source>
</evidence>
<dbReference type="Pfam" id="PF00929">
    <property type="entry name" value="RNase_T"/>
    <property type="match status" value="1"/>
</dbReference>
<keyword evidence="4" id="KW-1185">Reference proteome</keyword>
<reference evidence="3 4" key="1">
    <citation type="submission" date="2020-09" db="EMBL/GenBank/DDBJ databases">
        <title>Genome sequencing and assembly of Pontibacter sp.</title>
        <authorList>
            <person name="Chhetri G."/>
        </authorList>
    </citation>
    <scope>NUCLEOTIDE SEQUENCE [LARGE SCALE GENOMIC DNA]</scope>
    <source>
        <strain evidence="3 4">JH31</strain>
    </source>
</reference>
<name>A0ABR7XCK9_9BACT</name>
<dbReference type="CDD" id="cd06127">
    <property type="entry name" value="DEDDh"/>
    <property type="match status" value="1"/>
</dbReference>
<keyword evidence="3" id="KW-0540">Nuclease</keyword>
<protein>
    <submittedName>
        <fullName evidence="3">3'-5' exonuclease</fullName>
    </submittedName>
</protein>
<dbReference type="Gene3D" id="3.30.420.10">
    <property type="entry name" value="Ribonuclease H-like superfamily/Ribonuclease H"/>
    <property type="match status" value="1"/>
</dbReference>
<comment type="caution">
    <text evidence="3">The sequence shown here is derived from an EMBL/GenBank/DDBJ whole genome shotgun (WGS) entry which is preliminary data.</text>
</comment>
<keyword evidence="1" id="KW-1133">Transmembrane helix</keyword>